<dbReference type="GeneID" id="76196385"/>
<gene>
    <name evidence="6" type="ORF">HHE01_13910</name>
</gene>
<dbReference type="Proteomes" id="UP000046090">
    <property type="component" value="Unassembled WGS sequence"/>
</dbReference>
<evidence type="ECO:0000313" key="7">
    <source>
        <dbReference type="Proteomes" id="UP000046090"/>
    </source>
</evidence>
<dbReference type="Gene3D" id="3.40.50.360">
    <property type="match status" value="1"/>
</dbReference>
<dbReference type="PANTHER" id="PTHR46305">
    <property type="match status" value="1"/>
</dbReference>
<feature type="domain" description="Flavodoxin-like fold" evidence="5">
    <location>
        <begin position="4"/>
        <end position="188"/>
    </location>
</feature>
<dbReference type="InterPro" id="IPR029039">
    <property type="entry name" value="Flavoprotein-like_sf"/>
</dbReference>
<reference evidence="7" key="1">
    <citation type="submission" date="2014-12" db="EMBL/GenBank/DDBJ databases">
        <authorList>
            <person name="Smet A."/>
        </authorList>
    </citation>
    <scope>NUCLEOTIDE SEQUENCE [LARGE SCALE GENOMIC DNA]</scope>
</reference>
<accession>A0A0K2Y9P6</accession>
<dbReference type="PANTHER" id="PTHR46305:SF3">
    <property type="entry name" value="NADPH:QUINONE OXIDOREDUCTASE MDAB"/>
    <property type="match status" value="1"/>
</dbReference>
<protein>
    <submittedName>
        <fullName evidence="6">Modulator of drug activity B</fullName>
    </submittedName>
</protein>
<comment type="cofactor">
    <cofactor evidence="1">
        <name>FAD</name>
        <dbReference type="ChEBI" id="CHEBI:57692"/>
    </cofactor>
</comment>
<comment type="similarity">
    <text evidence="4">Belongs to the oxidoreductase MdaB family.</text>
</comment>
<dbReference type="EMBL" id="CDMK01000001">
    <property type="protein sequence ID" value="CRI33705.1"/>
    <property type="molecule type" value="Genomic_DNA"/>
</dbReference>
<keyword evidence="7" id="KW-1185">Reference proteome</keyword>
<dbReference type="AlphaFoldDB" id="A0A0K2Y9P6"/>
<keyword evidence="3" id="KW-0274">FAD</keyword>
<dbReference type="InterPro" id="IPR003680">
    <property type="entry name" value="Flavodoxin_fold"/>
</dbReference>
<sequence length="195" mass="22299">MAQILLLNGAKDFGHSHGRLNTTLHNHALQVLKDLGHRVEQTHIDQGYGIEEEVVKILNADALIWQMPGWWMGEPWIVKKYIDEVFTTGHGKLYKNDGRSHKAPTKNYGKGGLIHGKKYMFSLTWNAPIEAFTGKEEFFEGVGVDGLYLHLHKANQFLGMQAMPTFICNDVIKNPQVEQYLQDYTAHLHKVFTHF</sequence>
<evidence type="ECO:0000256" key="1">
    <source>
        <dbReference type="ARBA" id="ARBA00001974"/>
    </source>
</evidence>
<organism evidence="6 7">
    <name type="scientific">Helicobacter heilmannii</name>
    <dbReference type="NCBI Taxonomy" id="35817"/>
    <lineage>
        <taxon>Bacteria</taxon>
        <taxon>Pseudomonadati</taxon>
        <taxon>Campylobacterota</taxon>
        <taxon>Epsilonproteobacteria</taxon>
        <taxon>Campylobacterales</taxon>
        <taxon>Helicobacteraceae</taxon>
        <taxon>Helicobacter</taxon>
    </lineage>
</organism>
<dbReference type="SUPFAM" id="SSF52218">
    <property type="entry name" value="Flavoproteins"/>
    <property type="match status" value="1"/>
</dbReference>
<proteinExistence type="inferred from homology"/>
<dbReference type="Pfam" id="PF02525">
    <property type="entry name" value="Flavodoxin_2"/>
    <property type="match status" value="1"/>
</dbReference>
<dbReference type="RefSeq" id="WP_015107564.1">
    <property type="nucleotide sequence ID" value="NZ_AP026684.1"/>
</dbReference>
<keyword evidence="2" id="KW-0285">Flavoprotein</keyword>
<evidence type="ECO:0000259" key="5">
    <source>
        <dbReference type="Pfam" id="PF02525"/>
    </source>
</evidence>
<dbReference type="InterPro" id="IPR052397">
    <property type="entry name" value="NADPH-QR_MdaB"/>
</dbReference>
<evidence type="ECO:0000256" key="2">
    <source>
        <dbReference type="ARBA" id="ARBA00022630"/>
    </source>
</evidence>
<evidence type="ECO:0000313" key="6">
    <source>
        <dbReference type="EMBL" id="CRI33705.1"/>
    </source>
</evidence>
<evidence type="ECO:0000256" key="3">
    <source>
        <dbReference type="ARBA" id="ARBA00022827"/>
    </source>
</evidence>
<name>A0A0K2Y9P6_HELHE</name>
<evidence type="ECO:0000256" key="4">
    <source>
        <dbReference type="ARBA" id="ARBA00037981"/>
    </source>
</evidence>